<keyword evidence="3" id="KW-1185">Reference proteome</keyword>
<evidence type="ECO:0008006" key="4">
    <source>
        <dbReference type="Google" id="ProtNLM"/>
    </source>
</evidence>
<evidence type="ECO:0000313" key="2">
    <source>
        <dbReference type="EMBL" id="PYE80558.1"/>
    </source>
</evidence>
<dbReference type="PROSITE" id="PS51257">
    <property type="entry name" value="PROKAR_LIPOPROTEIN"/>
    <property type="match status" value="1"/>
</dbReference>
<organism evidence="2 3">
    <name type="scientific">Winogradskyella epiphytica</name>
    <dbReference type="NCBI Taxonomy" id="262005"/>
    <lineage>
        <taxon>Bacteria</taxon>
        <taxon>Pseudomonadati</taxon>
        <taxon>Bacteroidota</taxon>
        <taxon>Flavobacteriia</taxon>
        <taxon>Flavobacteriales</taxon>
        <taxon>Flavobacteriaceae</taxon>
        <taxon>Winogradskyella</taxon>
    </lineage>
</organism>
<accession>A0A2V4XY04</accession>
<reference evidence="2 3" key="1">
    <citation type="submission" date="2018-06" db="EMBL/GenBank/DDBJ databases">
        <title>Genomic Encyclopedia of Type Strains, Phase III (KMG-III): the genomes of soil and plant-associated and newly described type strains.</title>
        <authorList>
            <person name="Whitman W."/>
        </authorList>
    </citation>
    <scope>NUCLEOTIDE SEQUENCE [LARGE SCALE GENOMIC DNA]</scope>
    <source>
        <strain evidence="2 3">CECT 7945</strain>
    </source>
</reference>
<evidence type="ECO:0000256" key="1">
    <source>
        <dbReference type="SAM" id="SignalP"/>
    </source>
</evidence>
<comment type="caution">
    <text evidence="2">The sequence shown here is derived from an EMBL/GenBank/DDBJ whole genome shotgun (WGS) entry which is preliminary data.</text>
</comment>
<protein>
    <recommendedName>
        <fullName evidence="4">Lipoprotein</fullName>
    </recommendedName>
</protein>
<dbReference type="OrthoDB" id="1177971at2"/>
<name>A0A2V4XY04_9FLAO</name>
<dbReference type="RefSeq" id="WP_110476061.1">
    <property type="nucleotide sequence ID" value="NZ_BMWQ01000005.1"/>
</dbReference>
<keyword evidence="1" id="KW-0732">Signal</keyword>
<evidence type="ECO:0000313" key="3">
    <source>
        <dbReference type="Proteomes" id="UP000248054"/>
    </source>
</evidence>
<sequence>MKNLKLISVLFFFLGLFSCGNNSKDNERILGESMKTLKKVNKAEDFRERLKALEPVTEQALKNWFPKNLNGYTLTDFFNFRGSQKEIAQVAGIYYKDNDKNTKLQIHIADGASNSGLLAIQSHYMAQNLEMNNTRDSGYEKTYEKNGFEVLETYVKKDDFYRVLFLYDMRFGVTVESNGLSYDELWQTIAMLDVAKLNRL</sequence>
<feature type="chain" id="PRO_5016054868" description="Lipoprotein" evidence="1">
    <location>
        <begin position="24"/>
        <end position="200"/>
    </location>
</feature>
<dbReference type="AlphaFoldDB" id="A0A2V4XY04"/>
<proteinExistence type="predicted"/>
<gene>
    <name evidence="2" type="ORF">DFQ11_105157</name>
</gene>
<dbReference type="EMBL" id="QJTD01000005">
    <property type="protein sequence ID" value="PYE80558.1"/>
    <property type="molecule type" value="Genomic_DNA"/>
</dbReference>
<dbReference type="Proteomes" id="UP000248054">
    <property type="component" value="Unassembled WGS sequence"/>
</dbReference>
<feature type="signal peptide" evidence="1">
    <location>
        <begin position="1"/>
        <end position="23"/>
    </location>
</feature>